<sequence>MKSRRGFTLIELLVVIAIIAILIALLLPAVQQAREAARRTQCKNALKQIGLALHNYHDTFSKLPSGSVASLNGAGTQDYGFGWTWHASILPYIDQAPMYNAIQGPENNGLGTDTGDQNGAKQKLGGQTVIPVFWCPSQPDVRGGSQKNGYAPSNYNGNMGRYIGNGNDDCYNSAQGLATPNDIRTKAWGCMNGDGIFYINSSVSFRDVSDGLSNTIFVSEVVDTGGDALGDYNAGGDRRYVFSTGAEGNPPTEMTEYLMAAETNDPINGGAEEAAGSFHVGGAHFALGDGAVRFISENISMDTYRALSTRKGGEIVGEF</sequence>
<gene>
    <name evidence="2" type="ORF">Pan44_14880</name>
</gene>
<dbReference type="Pfam" id="PF07596">
    <property type="entry name" value="SBP_bac_10"/>
    <property type="match status" value="1"/>
</dbReference>
<dbReference type="PANTHER" id="PTHR30093">
    <property type="entry name" value="GENERAL SECRETION PATHWAY PROTEIN G"/>
    <property type="match status" value="1"/>
</dbReference>
<reference evidence="2 3" key="1">
    <citation type="submission" date="2019-02" db="EMBL/GenBank/DDBJ databases">
        <title>Deep-cultivation of Planctomycetes and their phenomic and genomic characterization uncovers novel biology.</title>
        <authorList>
            <person name="Wiegand S."/>
            <person name="Jogler M."/>
            <person name="Boedeker C."/>
            <person name="Pinto D."/>
            <person name="Vollmers J."/>
            <person name="Rivas-Marin E."/>
            <person name="Kohn T."/>
            <person name="Peeters S.H."/>
            <person name="Heuer A."/>
            <person name="Rast P."/>
            <person name="Oberbeckmann S."/>
            <person name="Bunk B."/>
            <person name="Jeske O."/>
            <person name="Meyerdierks A."/>
            <person name="Storesund J.E."/>
            <person name="Kallscheuer N."/>
            <person name="Luecker S."/>
            <person name="Lage O.M."/>
            <person name="Pohl T."/>
            <person name="Merkel B.J."/>
            <person name="Hornburger P."/>
            <person name="Mueller R.-W."/>
            <person name="Bruemmer F."/>
            <person name="Labrenz M."/>
            <person name="Spormann A.M."/>
            <person name="Op den Camp H."/>
            <person name="Overmann J."/>
            <person name="Amann R."/>
            <person name="Jetten M.S.M."/>
            <person name="Mascher T."/>
            <person name="Medema M.H."/>
            <person name="Devos D.P."/>
            <person name="Kaster A.-K."/>
            <person name="Ovreas L."/>
            <person name="Rohde M."/>
            <person name="Galperin M.Y."/>
            <person name="Jogler C."/>
        </authorList>
    </citation>
    <scope>NUCLEOTIDE SEQUENCE [LARGE SCALE GENOMIC DNA]</scope>
    <source>
        <strain evidence="2 3">Pan44</strain>
    </source>
</reference>
<evidence type="ECO:0000313" key="2">
    <source>
        <dbReference type="EMBL" id="QDT53471.1"/>
    </source>
</evidence>
<dbReference type="KEGG" id="ccos:Pan44_14880"/>
<dbReference type="Pfam" id="PF07963">
    <property type="entry name" value="N_methyl"/>
    <property type="match status" value="1"/>
</dbReference>
<accession>A0A517SBF1</accession>
<dbReference type="InterPro" id="IPR011453">
    <property type="entry name" value="DUF1559"/>
</dbReference>
<dbReference type="RefSeq" id="WP_145028715.1">
    <property type="nucleotide sequence ID" value="NZ_CP036271.1"/>
</dbReference>
<dbReference type="InterPro" id="IPR045584">
    <property type="entry name" value="Pilin-like"/>
</dbReference>
<dbReference type="SUPFAM" id="SSF54523">
    <property type="entry name" value="Pili subunits"/>
    <property type="match status" value="1"/>
</dbReference>
<organism evidence="2 3">
    <name type="scientific">Caulifigura coniformis</name>
    <dbReference type="NCBI Taxonomy" id="2527983"/>
    <lineage>
        <taxon>Bacteria</taxon>
        <taxon>Pseudomonadati</taxon>
        <taxon>Planctomycetota</taxon>
        <taxon>Planctomycetia</taxon>
        <taxon>Planctomycetales</taxon>
        <taxon>Planctomycetaceae</taxon>
        <taxon>Caulifigura</taxon>
    </lineage>
</organism>
<dbReference type="EMBL" id="CP036271">
    <property type="protein sequence ID" value="QDT53471.1"/>
    <property type="molecule type" value="Genomic_DNA"/>
</dbReference>
<dbReference type="PROSITE" id="PS00409">
    <property type="entry name" value="PROKAR_NTER_METHYL"/>
    <property type="match status" value="1"/>
</dbReference>
<proteinExistence type="predicted"/>
<dbReference type="InterPro" id="IPR027558">
    <property type="entry name" value="Pre_pil_HX9DG_C"/>
</dbReference>
<protein>
    <submittedName>
        <fullName evidence="2">Putative major pilin subunit</fullName>
    </submittedName>
</protein>
<feature type="domain" description="DUF1559" evidence="1">
    <location>
        <begin position="31"/>
        <end position="300"/>
    </location>
</feature>
<dbReference type="OrthoDB" id="258403at2"/>
<name>A0A517SBF1_9PLAN</name>
<keyword evidence="3" id="KW-1185">Reference proteome</keyword>
<dbReference type="NCBIfam" id="TIGR02532">
    <property type="entry name" value="IV_pilin_GFxxxE"/>
    <property type="match status" value="1"/>
</dbReference>
<dbReference type="AlphaFoldDB" id="A0A517SBF1"/>
<evidence type="ECO:0000313" key="3">
    <source>
        <dbReference type="Proteomes" id="UP000315700"/>
    </source>
</evidence>
<dbReference type="Gene3D" id="3.30.700.10">
    <property type="entry name" value="Glycoprotein, Type 4 Pilin"/>
    <property type="match status" value="1"/>
</dbReference>
<evidence type="ECO:0000259" key="1">
    <source>
        <dbReference type="Pfam" id="PF07596"/>
    </source>
</evidence>
<dbReference type="Proteomes" id="UP000315700">
    <property type="component" value="Chromosome"/>
</dbReference>
<dbReference type="PANTHER" id="PTHR30093:SF2">
    <property type="entry name" value="TYPE II SECRETION SYSTEM PROTEIN H"/>
    <property type="match status" value="1"/>
</dbReference>
<dbReference type="InParanoid" id="A0A517SBF1"/>
<dbReference type="NCBIfam" id="TIGR04294">
    <property type="entry name" value="pre_pil_HX9DG"/>
    <property type="match status" value="1"/>
</dbReference>
<dbReference type="InterPro" id="IPR012902">
    <property type="entry name" value="N_methyl_site"/>
</dbReference>